<keyword evidence="6" id="KW-0560">Oxidoreductase</keyword>
<keyword evidence="2" id="KW-0597">Phosphoprotein</keyword>
<dbReference type="CDD" id="cd00828">
    <property type="entry name" value="elong_cond_enzymes"/>
    <property type="match status" value="1"/>
</dbReference>
<evidence type="ECO:0000256" key="1">
    <source>
        <dbReference type="ARBA" id="ARBA00022450"/>
    </source>
</evidence>
<sequence length="3354" mass="374986">MKTAENRGKQETMIMREAARDVARNFLPEDVRVSVLFAGQGNNPLPELMSLFETEGDGAEFFQRLYATLGTCMSRVQGEGLAFLFPRGFDLRTWLRDPDAVPKELIQKSSLYSVPLVFAAQAGNLFRFLRNESDWKLLRSNTAGIYGHSQGIFAALLLSSSPNREIFLDNFEKTFSALFFLILRAQTIYPEMDIDPEILRRFAKKGEIPSPMAQMRFSEQVDSLADILNNYNKSVDSSEKVFLCLINGPNDRVFGGSPEALLKFRDYLSRSGQEGVRTWNFIDASIPFHSPFLAEVPKMVEADFVRIGFSPKPEDLEISLYDTRKGEDMRTLSSTNLANDLASMVSNDLLDWNRTLSSLIESKGKQLLLSFGPGNFVEKLSVPFLKGRSFLVKNLTQEERFRAFLKTDSFSFPIDWKDYAVTFGKLAHGREFPLNRYSRWTGRPPVFGGGMTPSTVEPEIVIAAAKEGYVVEWAGGGQVTEELFRKRLEIIRQELPPGKGIVVNLLYLDAYLWNLQVPLVKKCKSEGAPIDGVTISAGIPEPEEAVRLLEEFSSSGIWLNSFKPGTIDQIQKVLRIADKVPHITFMMQIEGGAAGGHHSWEDLEDLVQSTYGEIRKRSNLILAVGGGIGSPEDSASWLSGDWDSRNKKPVDAVFLGTRLMAAKECKTSLAIKKELVKKSGDIDWSKTKEGKDVGGVVSGKSGLGADIYYASNTWTKLSELAEKITKGKEPKEARRNVLDHKAELVELVNRTAKPYFGDIDAMNYNEVLERFVELTCPGERLQSSEGDWPDHPFIDFSFRTRLQELFLRFEGRLLFPGKEVESLLQRIEDLDDPKAFLIRWRKNYPIGNDLFILPEDREFFLEVCKRPGKPVNFIPILDEDLVRWIRSDSLWYSHCIDMDPNACPWIPGPKALVGLLQENEPVSEILKSFVDGLKSEAEAFQIELWKEFLPRKDSEHLQGVELIRSESRTEAFLPSSELIQKETWIDFLSRQGEGMISALLTCARINGKVSDIPDWFSPTLYRKFSWRVADSGELIELCAYKEGDTLPSVTLRLLGKKSAELTLFFSHPQDHDSIPFTRRFTAVDEPDVLFLEDGEFRSESIRSFHSNVWKLGKHQEFSSSIQFPLYSNDSYAENENERAIERSEIVDFRKATNDYFRKDFEEGGGLLSSLSMGAVFAWKEIIGPLFSFPKADLFRLLHLSQNFTWKPAAAGLKAGDVISSSARISSVEKLADAAAVYVSGEIRNREVSVASFETGFLLRGFRGDFASFDSRPKEGGILVSSLAEADVLRQIPWIRKRSDSMEIQQGDILRFRTQKRLSVSEGKETRHEIEGIVYRIDKLGNKSIYSDFIINEKTIGTETSSLDRIFQVFESADSPIPLKKKYKLVSEVFRAPKDMSLYSAASQDANPIHTDPNFARLGGWDGPIVHGLWTSSQVTNILVRFACGGDSSRLVSLKETFEAPVYLNEELRLDAFHVAQSSGNQVIEIFLQSKNGEIKLKAEALVSPAKTSYVFTGQGSQSQGMGMKLLEEFPEAREIWAQAEHTANSELGFSLLEIVRNNPTSIRCGGRDWVHPKGVLHLTQFTQVALVAKSLADWAVLKKRGYLVPDSPFAGHSLGEFSALAARGFIGSENVFKIVYNRGFTMQRLVPRDAAGKSNYAMSVVLGNRHVGLNEAKILELVDESKKETGLHLEVVNYNIRDKQYSVTGHIAALELLEAKSKKFAKGKKTTIRLEGIDVPFHSRILFSGVPDFRATLEKNIPADLPLRDLDGKYIPNLIAIPFSVSKEFLQTLLDVSGSESISVLLKKNPEELDSNEVRRTILIELLAYQFAMPVQWIRTQEVFFGELGINRLIDVGARGDLSGMARQTLKDRTDSSKFQILHLEENRDEVFYEKEDVPDAEWSVQTEEAESIPEEPKSSISLEHNVSVLPDAKEEIIIVSHPGASLEIPNVTLDRKDALFSLLSLKAGVRVDEISESGTVDDLFGGNSSKRNQALADIGSEFRTNALEGAHEKPLKDFVQVLADRMPYEQPGPYLRSAFEETVKKFFPPEFGRKEIFQHLKEERMLSESGVFALSMYLPLAVRDGESLGKGALSPIGLKSRLTGTKESARWLDQAVDLFSSWKNVQIPKRSAFSNNGGGGAKVDSVALEALERKYFGLDGAFAKSIRDLRRRLLEDDPYSEYLIHDLGKIEEGRSVLDKSEDRIPAIFSEKKIVSFKNSHQWAKKRVLALAAQFLKGEIREFSKEDTLYFGNHSDSEILDILEYWNTVFGKKAHKSSLSDERKRFENANLQFSRLKNRLSERIDESPVFVYPRVIQRPDLKDGENGSLVCGDEELELNPAVSYSRYSFLESSGDFGSTFERNEAETKEYSKILNDLCKTGISFSGTKVLVTGAGPGSIASEIVKAFLLGGAEVVLTTSSYSSDRIGFYKKLYQRYGAKNSSLQIVPFSQGSFADIRSLVDWLESKNWIPDFLFPFAAIGEENTASSLDDTSLLSIRVMLVGVEKLIGELGKRRANFGDSEHKLNVILPLSPNHGIFGRDGMYAETKLGLETLFRKKFSESADWGRFVRILGGVIGWVRGTGLMEANDLLAPVLEDQTGMRTFSRSEMGFLLIGLAGWGLRNGSLEVVKADLTGNLRDVKNLGERLAKIRADIIARNKHTTEIQNISSALYPTRPIRKVKPLPKQGLVFPEAPNETDLEEFKQTAKTDLSKLVCVVGYSELGPGGSSLTRWDLEKSGTLSLEASVEMAWMMGYIQYRTGEKGKVWTDAKTGEEIQEWEVKQKYESEILKHSGIRIVEIKSSGFDPSEISVFADVVLEEDFYIPVSGPEEAEEFRKAEPEITEIYNNQKSEKWFIKRKKGSVLKIRKASAIKRKIAGQIPDGWDPEKYGIPKDLIRQVDTITIFNLYCTCEAYLRAGLDPFELFETVHPSQVGTTVGSGMGGMQMLKRLFLDYRLGEERQHDALQEALINVTAAWAVTSYAGIYGTMQTPVAACATGGISIELARDAILSGKAKFMIAGAFDDIAEESMIGFGDMNATANSEEMAEQGIEPSSICRPNDIRRNGFLESQGGGIILLARGDIALQMGLPVYGIVGFAASRTDGIQSSIPAPGIGLLSLAADSETESSPLKEALLAFGLSADDIALVYKHDTSTKANDKNENRLLHTLMRKLGRTPGNSLAVVSQKSLTGHPKAGAAVWQAIGLLQSLEEGVISGNRNLEDVDSDMNVYSSLSFTDETISFGKNFWKAGMLSTLGFGHIGALVLLMHRNFFWAALNEDEKREYLKLRKKREGYAGRRYNEIRLGTGVNLYEKKTHSFVESDREESVLLDASFRVASPFMEHFSEESKKPKEAGMRSRGFYE</sequence>
<dbReference type="Pfam" id="PF08354">
    <property type="entry name" value="Fas1-AflB-like_hel"/>
    <property type="match status" value="1"/>
</dbReference>
<evidence type="ECO:0000256" key="6">
    <source>
        <dbReference type="ARBA" id="ARBA00023002"/>
    </source>
</evidence>
<dbReference type="Proteomes" id="UP000094669">
    <property type="component" value="Unassembled WGS sequence"/>
</dbReference>
<dbReference type="PROSITE" id="PS52004">
    <property type="entry name" value="KS3_2"/>
    <property type="match status" value="1"/>
</dbReference>
<dbReference type="SMART" id="SM00825">
    <property type="entry name" value="PKS_KS"/>
    <property type="match status" value="1"/>
</dbReference>
<dbReference type="Gene3D" id="3.40.47.10">
    <property type="match status" value="1"/>
</dbReference>
<dbReference type="Gene3D" id="3.10.129.10">
    <property type="entry name" value="Hotdog Thioesterase"/>
    <property type="match status" value="1"/>
</dbReference>
<dbReference type="InterPro" id="IPR003965">
    <property type="entry name" value="Fatty_acid_synthase"/>
</dbReference>
<protein>
    <submittedName>
        <fullName evidence="9">Type I polyketide synthase</fullName>
    </submittedName>
</protein>
<dbReference type="InterPro" id="IPR014030">
    <property type="entry name" value="Ketoacyl_synth_N"/>
</dbReference>
<evidence type="ECO:0000313" key="9">
    <source>
        <dbReference type="EMBL" id="PNV72854.1"/>
    </source>
</evidence>
<dbReference type="InterPro" id="IPR014031">
    <property type="entry name" value="Ketoacyl_synth_C"/>
</dbReference>
<evidence type="ECO:0000256" key="7">
    <source>
        <dbReference type="SAM" id="MobiDB-lite"/>
    </source>
</evidence>
<evidence type="ECO:0000256" key="4">
    <source>
        <dbReference type="ARBA" id="ARBA00022801"/>
    </source>
</evidence>
<proteinExistence type="predicted"/>
<dbReference type="InterPro" id="IPR002539">
    <property type="entry name" value="MaoC-like_dom"/>
</dbReference>
<dbReference type="EMBL" id="MCRM02000027">
    <property type="protein sequence ID" value="PNV72854.1"/>
    <property type="molecule type" value="Genomic_DNA"/>
</dbReference>
<dbReference type="SMART" id="SM00827">
    <property type="entry name" value="PKS_AT"/>
    <property type="match status" value="1"/>
</dbReference>
<dbReference type="InterPro" id="IPR013785">
    <property type="entry name" value="Aldolase_TIM"/>
</dbReference>
<dbReference type="InterPro" id="IPR016035">
    <property type="entry name" value="Acyl_Trfase/lysoPLipase"/>
</dbReference>
<keyword evidence="4" id="KW-0378">Hydrolase</keyword>
<dbReference type="InterPro" id="IPR013565">
    <property type="entry name" value="Fas1/AflB-like_central"/>
</dbReference>
<dbReference type="InterPro" id="IPR016039">
    <property type="entry name" value="Thiolase-like"/>
</dbReference>
<dbReference type="InterPro" id="IPR001227">
    <property type="entry name" value="Ac_transferase_dom_sf"/>
</dbReference>
<dbReference type="Gene3D" id="3.20.20.70">
    <property type="entry name" value="Aldolase class I"/>
    <property type="match status" value="1"/>
</dbReference>
<comment type="caution">
    <text evidence="9">The sequence shown here is derived from an EMBL/GenBank/DDBJ whole genome shotgun (WGS) entry which is preliminary data.</text>
</comment>
<dbReference type="InterPro" id="IPR032088">
    <property type="entry name" value="SAT"/>
</dbReference>
<dbReference type="Pfam" id="PF01575">
    <property type="entry name" value="MaoC_dehydratas"/>
    <property type="match status" value="1"/>
</dbReference>
<keyword evidence="5" id="KW-0521">NADP</keyword>
<dbReference type="PANTHER" id="PTHR10982">
    <property type="entry name" value="MALONYL COA-ACYL CARRIER PROTEIN TRANSACYLASE"/>
    <property type="match status" value="1"/>
</dbReference>
<dbReference type="InterPro" id="IPR050830">
    <property type="entry name" value="Fungal_FAS"/>
</dbReference>
<dbReference type="Gene3D" id="3.40.50.720">
    <property type="entry name" value="NAD(P)-binding Rossmann-like Domain"/>
    <property type="match status" value="1"/>
</dbReference>
<evidence type="ECO:0000313" key="10">
    <source>
        <dbReference type="Proteomes" id="UP000094669"/>
    </source>
</evidence>
<dbReference type="Gene3D" id="3.30.70.2490">
    <property type="match status" value="1"/>
</dbReference>
<feature type="domain" description="Ketosynthase family 3 (KS3)" evidence="8">
    <location>
        <begin position="2804"/>
        <end position="3260"/>
    </location>
</feature>
<accession>A0ABX4YE66</accession>
<dbReference type="InterPro" id="IPR020841">
    <property type="entry name" value="PKS_Beta-ketoAc_synthase_dom"/>
</dbReference>
<evidence type="ECO:0000256" key="2">
    <source>
        <dbReference type="ARBA" id="ARBA00022553"/>
    </source>
</evidence>
<name>A0ABX4YE66_9LEPT</name>
<dbReference type="Gene3D" id="3.30.70.2430">
    <property type="match status" value="1"/>
</dbReference>
<dbReference type="PANTHER" id="PTHR10982:SF21">
    <property type="entry name" value="FATTY ACID SYNTHASE SUBUNIT BETA"/>
    <property type="match status" value="1"/>
</dbReference>
<dbReference type="Pfam" id="PF16073">
    <property type="entry name" value="SAT"/>
    <property type="match status" value="1"/>
</dbReference>
<dbReference type="SUPFAM" id="SSF52151">
    <property type="entry name" value="FabD/lysophospholipase-like"/>
    <property type="match status" value="2"/>
</dbReference>
<dbReference type="Pfam" id="PF00698">
    <property type="entry name" value="Acyl_transf_1"/>
    <property type="match status" value="1"/>
</dbReference>
<dbReference type="InterPro" id="IPR036291">
    <property type="entry name" value="NAD(P)-bd_dom_sf"/>
</dbReference>
<evidence type="ECO:0000256" key="5">
    <source>
        <dbReference type="ARBA" id="ARBA00022857"/>
    </source>
</evidence>
<dbReference type="SUPFAM" id="SSF53901">
    <property type="entry name" value="Thiolase-like"/>
    <property type="match status" value="2"/>
</dbReference>
<dbReference type="PRINTS" id="PR01483">
    <property type="entry name" value="FASYNTHASE"/>
</dbReference>
<dbReference type="SUPFAM" id="SSF51735">
    <property type="entry name" value="NAD(P)-binding Rossmann-fold domains"/>
    <property type="match status" value="1"/>
</dbReference>
<dbReference type="RefSeq" id="WP_010412375.1">
    <property type="nucleotide sequence ID" value="NZ_MCRM02000027.1"/>
</dbReference>
<keyword evidence="1" id="KW-0596">Phosphopantetheine</keyword>
<dbReference type="SUPFAM" id="SSF51412">
    <property type="entry name" value="Inosine monophosphate dehydrogenase (IMPDH)"/>
    <property type="match status" value="1"/>
</dbReference>
<keyword evidence="10" id="KW-1185">Reference proteome</keyword>
<dbReference type="Pfam" id="PF02801">
    <property type="entry name" value="Ketoacyl-synt_C"/>
    <property type="match status" value="1"/>
</dbReference>
<organism evidence="9 10">
    <name type="scientific">Leptospira inadai serovar Lyme</name>
    <dbReference type="NCBI Taxonomy" id="293084"/>
    <lineage>
        <taxon>Bacteria</taxon>
        <taxon>Pseudomonadati</taxon>
        <taxon>Spirochaetota</taxon>
        <taxon>Spirochaetia</taxon>
        <taxon>Leptospirales</taxon>
        <taxon>Leptospiraceae</taxon>
        <taxon>Leptospira</taxon>
    </lineage>
</organism>
<keyword evidence="3" id="KW-0808">Transferase</keyword>
<evidence type="ECO:0000259" key="8">
    <source>
        <dbReference type="PROSITE" id="PS52004"/>
    </source>
</evidence>
<dbReference type="Pfam" id="PF00109">
    <property type="entry name" value="ketoacyl-synt"/>
    <property type="match status" value="1"/>
</dbReference>
<evidence type="ECO:0000256" key="3">
    <source>
        <dbReference type="ARBA" id="ARBA00022679"/>
    </source>
</evidence>
<gene>
    <name evidence="9" type="ORF">BES34_018525</name>
</gene>
<feature type="region of interest" description="Disordered" evidence="7">
    <location>
        <begin position="3335"/>
        <end position="3354"/>
    </location>
</feature>
<dbReference type="PROSITE" id="PS00606">
    <property type="entry name" value="KS3_1"/>
    <property type="match status" value="1"/>
</dbReference>
<dbReference type="Gene3D" id="1.20.930.70">
    <property type="match status" value="1"/>
</dbReference>
<dbReference type="Gene3D" id="3.40.366.10">
    <property type="entry name" value="Malonyl-Coenzyme A Acyl Carrier Protein, domain 2"/>
    <property type="match status" value="3"/>
</dbReference>
<dbReference type="InterPro" id="IPR014043">
    <property type="entry name" value="Acyl_transferase_dom"/>
</dbReference>
<dbReference type="InterPro" id="IPR018201">
    <property type="entry name" value="Ketoacyl_synth_AS"/>
</dbReference>
<dbReference type="Gene3D" id="3.90.25.70">
    <property type="match status" value="1"/>
</dbReference>
<reference evidence="9" key="1">
    <citation type="submission" date="2018-01" db="EMBL/GenBank/DDBJ databases">
        <title>Genomic characterization of Leptospira inadai serogroup Lyme isolated from captured rat in Brazil and comparative analysis with human reference strain.</title>
        <authorList>
            <person name="Moreno L.Z."/>
            <person name="Loureiro A.P."/>
            <person name="Miraglia F."/>
            <person name="Kremer F.S."/>
            <person name="Eslabao M.R."/>
            <person name="Dellagostin O.A."/>
            <person name="Lilenbaum W."/>
            <person name="Moreno A.M."/>
        </authorList>
    </citation>
    <scope>NUCLEOTIDE SEQUENCE [LARGE SCALE GENOMIC DNA]</scope>
    <source>
        <strain evidence="9">M34/99</strain>
    </source>
</reference>
<dbReference type="SUPFAM" id="SSF54637">
    <property type="entry name" value="Thioesterase/thiol ester dehydrase-isomerase"/>
    <property type="match status" value="2"/>
</dbReference>
<dbReference type="InterPro" id="IPR047224">
    <property type="entry name" value="FAS_alpha_su_C"/>
</dbReference>
<dbReference type="InterPro" id="IPR029069">
    <property type="entry name" value="HotDog_dom_sf"/>
</dbReference>